<organism evidence="1 2">
    <name type="scientific">Taxus chinensis</name>
    <name type="common">Chinese yew</name>
    <name type="synonym">Taxus wallichiana var. chinensis</name>
    <dbReference type="NCBI Taxonomy" id="29808"/>
    <lineage>
        <taxon>Eukaryota</taxon>
        <taxon>Viridiplantae</taxon>
        <taxon>Streptophyta</taxon>
        <taxon>Embryophyta</taxon>
        <taxon>Tracheophyta</taxon>
        <taxon>Spermatophyta</taxon>
        <taxon>Pinopsida</taxon>
        <taxon>Pinidae</taxon>
        <taxon>Conifers II</taxon>
        <taxon>Cupressales</taxon>
        <taxon>Taxaceae</taxon>
        <taxon>Taxus</taxon>
    </lineage>
</organism>
<comment type="caution">
    <text evidence="1">The sequence shown here is derived from an EMBL/GenBank/DDBJ whole genome shotgun (WGS) entry which is preliminary data.</text>
</comment>
<gene>
    <name evidence="1" type="ORF">KI387_028410</name>
</gene>
<keyword evidence="2" id="KW-1185">Reference proteome</keyword>
<accession>A0AA38G0D7</accession>
<evidence type="ECO:0000313" key="2">
    <source>
        <dbReference type="Proteomes" id="UP000824469"/>
    </source>
</evidence>
<dbReference type="EMBL" id="JAHRHJ020000006">
    <property type="protein sequence ID" value="KAH9313375.1"/>
    <property type="molecule type" value="Genomic_DNA"/>
</dbReference>
<evidence type="ECO:0000313" key="1">
    <source>
        <dbReference type="EMBL" id="KAH9313375.1"/>
    </source>
</evidence>
<feature type="non-terminal residue" evidence="1">
    <location>
        <position position="55"/>
    </location>
</feature>
<sequence>MVLGLISAITMRHIERDLSEPEISGVAGHTTARWVCDRPEAKEAAQGPSGRHRGR</sequence>
<dbReference type="Proteomes" id="UP000824469">
    <property type="component" value="Unassembled WGS sequence"/>
</dbReference>
<name>A0AA38G0D7_TAXCH</name>
<dbReference type="AlphaFoldDB" id="A0AA38G0D7"/>
<proteinExistence type="predicted"/>
<protein>
    <submittedName>
        <fullName evidence="1">Uncharacterized protein</fullName>
    </submittedName>
</protein>
<reference evidence="1 2" key="1">
    <citation type="journal article" date="2021" name="Nat. Plants">
        <title>The Taxus genome provides insights into paclitaxel biosynthesis.</title>
        <authorList>
            <person name="Xiong X."/>
            <person name="Gou J."/>
            <person name="Liao Q."/>
            <person name="Li Y."/>
            <person name="Zhou Q."/>
            <person name="Bi G."/>
            <person name="Li C."/>
            <person name="Du R."/>
            <person name="Wang X."/>
            <person name="Sun T."/>
            <person name="Guo L."/>
            <person name="Liang H."/>
            <person name="Lu P."/>
            <person name="Wu Y."/>
            <person name="Zhang Z."/>
            <person name="Ro D.K."/>
            <person name="Shang Y."/>
            <person name="Huang S."/>
            <person name="Yan J."/>
        </authorList>
    </citation>
    <scope>NUCLEOTIDE SEQUENCE [LARGE SCALE GENOMIC DNA]</scope>
    <source>
        <strain evidence="1">Ta-2019</strain>
    </source>
</reference>